<dbReference type="CDD" id="cd00405">
    <property type="entry name" value="PRAI"/>
    <property type="match status" value="1"/>
</dbReference>
<organism evidence="11 12">
    <name type="scientific">Eubacterium plexicaudatum ASF492</name>
    <dbReference type="NCBI Taxonomy" id="1235802"/>
    <lineage>
        <taxon>Bacteria</taxon>
        <taxon>Bacillati</taxon>
        <taxon>Bacillota</taxon>
        <taxon>Clostridia</taxon>
        <taxon>Eubacteriales</taxon>
        <taxon>Eubacteriaceae</taxon>
        <taxon>Eubacterium</taxon>
    </lineage>
</organism>
<evidence type="ECO:0000256" key="8">
    <source>
        <dbReference type="ARBA" id="ARBA00023235"/>
    </source>
</evidence>
<dbReference type="OrthoDB" id="9786954at2"/>
<sequence length="202" mass="22329">MTKIKLCGLSRLCDIEAANELKPDYIGFVFASKSKRYVTSEKAAELKSRLLPEIQSVGVFVNEHPQEVAKLLQDGIIDIAQLHGDEDEDYITQLRRLIDKPIIKAFRIETAHDIKIANQSTADYILLDSSAGTGTVFDWVLVKSIERPYFLAGGLDARNVADAVKTLHPSAVDVSTGIETNGVKDKIKMAAFVAAVRKEERL</sequence>
<evidence type="ECO:0000256" key="2">
    <source>
        <dbReference type="ARBA" id="ARBA00004664"/>
    </source>
</evidence>
<comment type="similarity">
    <text evidence="9">Belongs to the TrpF family.</text>
</comment>
<evidence type="ECO:0000256" key="4">
    <source>
        <dbReference type="ARBA" id="ARBA00022272"/>
    </source>
</evidence>
<evidence type="ECO:0000259" key="10">
    <source>
        <dbReference type="Pfam" id="PF00697"/>
    </source>
</evidence>
<keyword evidence="8 9" id="KW-0413">Isomerase</keyword>
<dbReference type="AlphaFoldDB" id="N1ZXS5"/>
<dbReference type="InterPro" id="IPR011060">
    <property type="entry name" value="RibuloseP-bd_barrel"/>
</dbReference>
<feature type="domain" description="N-(5'phosphoribosyl) anthranilate isomerase (PRAI)" evidence="10">
    <location>
        <begin position="5"/>
        <end position="194"/>
    </location>
</feature>
<evidence type="ECO:0000256" key="7">
    <source>
        <dbReference type="ARBA" id="ARBA00023141"/>
    </source>
</evidence>
<dbReference type="EC" id="5.3.1.24" evidence="3 9"/>
<dbReference type="InterPro" id="IPR001240">
    <property type="entry name" value="PRAI_dom"/>
</dbReference>
<dbReference type="GO" id="GO:0004640">
    <property type="term" value="F:phosphoribosylanthranilate isomerase activity"/>
    <property type="evidence" value="ECO:0007669"/>
    <property type="project" value="UniProtKB-UniRule"/>
</dbReference>
<evidence type="ECO:0000256" key="6">
    <source>
        <dbReference type="ARBA" id="ARBA00022822"/>
    </source>
</evidence>
<dbReference type="InterPro" id="IPR044643">
    <property type="entry name" value="TrpF_fam"/>
</dbReference>
<gene>
    <name evidence="9" type="primary">trpF</name>
    <name evidence="11" type="ORF">C823_04283</name>
</gene>
<evidence type="ECO:0000256" key="1">
    <source>
        <dbReference type="ARBA" id="ARBA00001164"/>
    </source>
</evidence>
<comment type="pathway">
    <text evidence="2 9">Amino-acid biosynthesis; L-tryptophan biosynthesis; L-tryptophan from chorismate: step 3/5.</text>
</comment>
<keyword evidence="5 9" id="KW-0028">Amino-acid biosynthesis</keyword>
<keyword evidence="6 9" id="KW-0822">Tryptophan biosynthesis</keyword>
<evidence type="ECO:0000256" key="5">
    <source>
        <dbReference type="ARBA" id="ARBA00022605"/>
    </source>
</evidence>
<comment type="caution">
    <text evidence="11">The sequence shown here is derived from an EMBL/GenBank/DDBJ whole genome shotgun (WGS) entry which is preliminary data.</text>
</comment>
<proteinExistence type="inferred from homology"/>
<dbReference type="STRING" id="1235802.C823_04283"/>
<dbReference type="GO" id="GO:0000162">
    <property type="term" value="P:L-tryptophan biosynthetic process"/>
    <property type="evidence" value="ECO:0007669"/>
    <property type="project" value="UniProtKB-UniRule"/>
</dbReference>
<name>N1ZXS5_9FIRM</name>
<comment type="catalytic activity">
    <reaction evidence="1 9">
        <text>N-(5-phospho-beta-D-ribosyl)anthranilate = 1-(2-carboxyphenylamino)-1-deoxy-D-ribulose 5-phosphate</text>
        <dbReference type="Rhea" id="RHEA:21540"/>
        <dbReference type="ChEBI" id="CHEBI:18277"/>
        <dbReference type="ChEBI" id="CHEBI:58613"/>
        <dbReference type="EC" id="5.3.1.24"/>
    </reaction>
</comment>
<evidence type="ECO:0000313" key="12">
    <source>
        <dbReference type="Proteomes" id="UP000012589"/>
    </source>
</evidence>
<protein>
    <recommendedName>
        <fullName evidence="4 9">N-(5'-phosphoribosyl)anthranilate isomerase</fullName>
        <shortName evidence="9">PRAI</shortName>
        <ecNumber evidence="3 9">5.3.1.24</ecNumber>
    </recommendedName>
</protein>
<dbReference type="PANTHER" id="PTHR42894">
    <property type="entry name" value="N-(5'-PHOSPHORIBOSYL)ANTHRANILATE ISOMERASE"/>
    <property type="match status" value="1"/>
</dbReference>
<keyword evidence="12" id="KW-1185">Reference proteome</keyword>
<dbReference type="EMBL" id="AQFT01000126">
    <property type="protein sequence ID" value="EMZ21832.1"/>
    <property type="molecule type" value="Genomic_DNA"/>
</dbReference>
<dbReference type="Pfam" id="PF00697">
    <property type="entry name" value="PRAI"/>
    <property type="match status" value="1"/>
</dbReference>
<dbReference type="UniPathway" id="UPA00035">
    <property type="reaction ID" value="UER00042"/>
</dbReference>
<reference evidence="11 12" key="1">
    <citation type="journal article" date="2014" name="Genome Announc.">
        <title>Draft genome sequences of the altered schaedler flora, a defined bacterial community from gnotobiotic mice.</title>
        <authorList>
            <person name="Wannemuehler M.J."/>
            <person name="Overstreet A.M."/>
            <person name="Ward D.V."/>
            <person name="Phillips G.J."/>
        </authorList>
    </citation>
    <scope>NUCLEOTIDE SEQUENCE [LARGE SCALE GENOMIC DNA]</scope>
    <source>
        <strain evidence="11 12">ASF492</strain>
    </source>
</reference>
<dbReference type="PATRIC" id="fig|1235802.3.peg.4549"/>
<dbReference type="Gene3D" id="3.20.20.70">
    <property type="entry name" value="Aldolase class I"/>
    <property type="match status" value="1"/>
</dbReference>
<dbReference type="HAMAP" id="MF_00135">
    <property type="entry name" value="PRAI"/>
    <property type="match status" value="1"/>
</dbReference>
<dbReference type="SUPFAM" id="SSF51366">
    <property type="entry name" value="Ribulose-phoshate binding barrel"/>
    <property type="match status" value="1"/>
</dbReference>
<dbReference type="PANTHER" id="PTHR42894:SF1">
    <property type="entry name" value="N-(5'-PHOSPHORIBOSYL)ANTHRANILATE ISOMERASE"/>
    <property type="match status" value="1"/>
</dbReference>
<accession>N1ZXS5</accession>
<keyword evidence="7 9" id="KW-0057">Aromatic amino acid biosynthesis</keyword>
<evidence type="ECO:0000256" key="9">
    <source>
        <dbReference type="HAMAP-Rule" id="MF_00135"/>
    </source>
</evidence>
<evidence type="ECO:0000256" key="3">
    <source>
        <dbReference type="ARBA" id="ARBA00012572"/>
    </source>
</evidence>
<dbReference type="eggNOG" id="COG0135">
    <property type="taxonomic scope" value="Bacteria"/>
</dbReference>
<dbReference type="InterPro" id="IPR013785">
    <property type="entry name" value="Aldolase_TIM"/>
</dbReference>
<evidence type="ECO:0000313" key="11">
    <source>
        <dbReference type="EMBL" id="EMZ21832.1"/>
    </source>
</evidence>
<dbReference type="Proteomes" id="UP000012589">
    <property type="component" value="Unassembled WGS sequence"/>
</dbReference>
<dbReference type="HOGENOM" id="CLU_076364_1_0_9"/>